<reference evidence="14 15" key="1">
    <citation type="submission" date="2019-01" db="EMBL/GenBank/DDBJ databases">
        <title>Leucobacter muris sp. nov. isolated from the nose of a laboratory mouse.</title>
        <authorList>
            <person name="Benga L."/>
            <person name="Sproeer C."/>
            <person name="Schumann P."/>
            <person name="Verbarg S."/>
            <person name="Bunk B."/>
            <person name="Engelhardt E."/>
            <person name="Benten P.M."/>
            <person name="Sager M."/>
        </authorList>
    </citation>
    <scope>NUCLEOTIDE SEQUENCE [LARGE SCALE GENOMIC DNA]</scope>
    <source>
        <strain evidence="14 15">DSM 101948</strain>
    </source>
</reference>
<evidence type="ECO:0000256" key="2">
    <source>
        <dbReference type="ARBA" id="ARBA00006920"/>
    </source>
</evidence>
<evidence type="ECO:0000256" key="12">
    <source>
        <dbReference type="ARBA" id="ARBA00034430"/>
    </source>
</evidence>
<dbReference type="PANTHER" id="PTHR31462:SF5">
    <property type="entry name" value="ENDOSOMAL_LYSOSOMAL PROTON CHANNEL TMEM175"/>
    <property type="match status" value="1"/>
</dbReference>
<evidence type="ECO:0000256" key="13">
    <source>
        <dbReference type="SAM" id="Phobius"/>
    </source>
</evidence>
<keyword evidence="11" id="KW-0407">Ion channel</keyword>
<feature type="transmembrane region" description="Helical" evidence="13">
    <location>
        <begin position="222"/>
        <end position="242"/>
    </location>
</feature>
<keyword evidence="5 13" id="KW-0812">Transmembrane</keyword>
<dbReference type="Pfam" id="PF06736">
    <property type="entry name" value="TMEM175"/>
    <property type="match status" value="1"/>
</dbReference>
<proteinExistence type="inferred from homology"/>
<dbReference type="InterPro" id="IPR010617">
    <property type="entry name" value="TMEM175-like"/>
</dbReference>
<dbReference type="EMBL" id="CP035037">
    <property type="protein sequence ID" value="QAB16717.1"/>
    <property type="molecule type" value="Genomic_DNA"/>
</dbReference>
<evidence type="ECO:0000313" key="14">
    <source>
        <dbReference type="EMBL" id="QAB16717.1"/>
    </source>
</evidence>
<evidence type="ECO:0000256" key="6">
    <source>
        <dbReference type="ARBA" id="ARBA00022826"/>
    </source>
</evidence>
<sequence>MADNECLQRGQHYMCMPRLAKLNSHSIPCVLAAGFALWKRLTGLSSTKFRGRPLRAPRARPGGAARLRLDRERGGCLSRPGGLAVPNRLPGDYTERMVPASEPRAEVGYAAERFKAFADAVVAIALTLLILPLMDSVSEVASAGDGAFAWLTQHGGQLLNFVLSFVLIAMFWMIHHRLFSAVDRVTPTLMWLLAAWLLTIVWLPVATAVAGRMDDGDRVAKALYIGSLILTAAMSLVVRLYLRAHPVLHRMERGELGSGLAVDLSLVLLFGAALAAALLIPGVGYYALFVMVLTGVVQRIIENILATDP</sequence>
<evidence type="ECO:0000256" key="11">
    <source>
        <dbReference type="ARBA" id="ARBA00023303"/>
    </source>
</evidence>
<accession>A0ABX5QCC0</accession>
<comment type="similarity">
    <text evidence="2">Belongs to the TMEM175 family.</text>
</comment>
<evidence type="ECO:0000256" key="3">
    <source>
        <dbReference type="ARBA" id="ARBA00022448"/>
    </source>
</evidence>
<evidence type="ECO:0000256" key="4">
    <source>
        <dbReference type="ARBA" id="ARBA00022538"/>
    </source>
</evidence>
<keyword evidence="3" id="KW-0813">Transport</keyword>
<dbReference type="PANTHER" id="PTHR31462">
    <property type="entry name" value="ENDOSOMAL/LYSOSOMAL POTASSIUM CHANNEL TMEM175"/>
    <property type="match status" value="1"/>
</dbReference>
<gene>
    <name evidence="14" type="ORF">Leucomu_01160</name>
</gene>
<keyword evidence="15" id="KW-1185">Reference proteome</keyword>
<evidence type="ECO:0000256" key="9">
    <source>
        <dbReference type="ARBA" id="ARBA00023065"/>
    </source>
</evidence>
<evidence type="ECO:0000256" key="7">
    <source>
        <dbReference type="ARBA" id="ARBA00022958"/>
    </source>
</evidence>
<comment type="catalytic activity">
    <reaction evidence="12">
        <text>K(+)(in) = K(+)(out)</text>
        <dbReference type="Rhea" id="RHEA:29463"/>
        <dbReference type="ChEBI" id="CHEBI:29103"/>
    </reaction>
</comment>
<keyword evidence="10 13" id="KW-0472">Membrane</keyword>
<keyword evidence="7" id="KW-0630">Potassium</keyword>
<feature type="transmembrane region" description="Helical" evidence="13">
    <location>
        <begin position="186"/>
        <end position="210"/>
    </location>
</feature>
<evidence type="ECO:0000313" key="15">
    <source>
        <dbReference type="Proteomes" id="UP000285768"/>
    </source>
</evidence>
<keyword evidence="4" id="KW-0633">Potassium transport</keyword>
<keyword evidence="9" id="KW-0406">Ion transport</keyword>
<evidence type="ECO:0000256" key="10">
    <source>
        <dbReference type="ARBA" id="ARBA00023136"/>
    </source>
</evidence>
<keyword evidence="6" id="KW-0631">Potassium channel</keyword>
<feature type="transmembrane region" description="Helical" evidence="13">
    <location>
        <begin position="154"/>
        <end position="174"/>
    </location>
</feature>
<organism evidence="14 15">
    <name type="scientific">Leucobacter muris</name>
    <dbReference type="NCBI Taxonomy" id="1935379"/>
    <lineage>
        <taxon>Bacteria</taxon>
        <taxon>Bacillati</taxon>
        <taxon>Actinomycetota</taxon>
        <taxon>Actinomycetes</taxon>
        <taxon>Micrococcales</taxon>
        <taxon>Microbacteriaceae</taxon>
        <taxon>Leucobacter</taxon>
    </lineage>
</organism>
<name>A0ABX5QCC0_9MICO</name>
<dbReference type="Proteomes" id="UP000285768">
    <property type="component" value="Chromosome"/>
</dbReference>
<comment type="subcellular location">
    <subcellularLocation>
        <location evidence="1">Membrane</location>
        <topology evidence="1">Multi-pass membrane protein</topology>
    </subcellularLocation>
</comment>
<evidence type="ECO:0000256" key="1">
    <source>
        <dbReference type="ARBA" id="ARBA00004141"/>
    </source>
</evidence>
<evidence type="ECO:0000256" key="5">
    <source>
        <dbReference type="ARBA" id="ARBA00022692"/>
    </source>
</evidence>
<evidence type="ECO:0000256" key="8">
    <source>
        <dbReference type="ARBA" id="ARBA00022989"/>
    </source>
</evidence>
<protein>
    <submittedName>
        <fullName evidence="14">DUF1211 domain-containing protein</fullName>
    </submittedName>
</protein>
<keyword evidence="8 13" id="KW-1133">Transmembrane helix</keyword>